<dbReference type="Proteomes" id="UP000287651">
    <property type="component" value="Unassembled WGS sequence"/>
</dbReference>
<evidence type="ECO:0000313" key="3">
    <source>
        <dbReference type="Proteomes" id="UP000287651"/>
    </source>
</evidence>
<dbReference type="AlphaFoldDB" id="A0A426ZMU9"/>
<feature type="compositionally biased region" description="Basic and acidic residues" evidence="1">
    <location>
        <begin position="14"/>
        <end position="25"/>
    </location>
</feature>
<name>A0A426ZMU9_ENSVE</name>
<accession>A0A426ZMU9</accession>
<gene>
    <name evidence="2" type="ORF">B296_00000531</name>
</gene>
<evidence type="ECO:0000313" key="2">
    <source>
        <dbReference type="EMBL" id="RRT65333.1"/>
    </source>
</evidence>
<organism evidence="2 3">
    <name type="scientific">Ensete ventricosum</name>
    <name type="common">Abyssinian banana</name>
    <name type="synonym">Musa ensete</name>
    <dbReference type="NCBI Taxonomy" id="4639"/>
    <lineage>
        <taxon>Eukaryota</taxon>
        <taxon>Viridiplantae</taxon>
        <taxon>Streptophyta</taxon>
        <taxon>Embryophyta</taxon>
        <taxon>Tracheophyta</taxon>
        <taxon>Spermatophyta</taxon>
        <taxon>Magnoliopsida</taxon>
        <taxon>Liliopsida</taxon>
        <taxon>Zingiberales</taxon>
        <taxon>Musaceae</taxon>
        <taxon>Ensete</taxon>
    </lineage>
</organism>
<comment type="caution">
    <text evidence="2">The sequence shown here is derived from an EMBL/GenBank/DDBJ whole genome shotgun (WGS) entry which is preliminary data.</text>
</comment>
<protein>
    <submittedName>
        <fullName evidence="2">Uncharacterized protein</fullName>
    </submittedName>
</protein>
<proteinExistence type="predicted"/>
<evidence type="ECO:0000256" key="1">
    <source>
        <dbReference type="SAM" id="MobiDB-lite"/>
    </source>
</evidence>
<sequence length="199" mass="22636">MLLLQFLSPGYKKNDSTKTLEDKNHSRPTTYKPPSIPSHSSLSKIFTREELRDRLAKGLCWYCDEPWSHDHRYKKGRLLLIEPLEDVEEEVQEHKVEVTDEEEQPVDITMHALAGYANPQTMKIGGFLKQQLITILIDTRSPKLTSKSEPKSNRIRKIQVQAVHPPALGGSIAKSTQIPGYGQFNRLAWAGQPPQKLGR</sequence>
<dbReference type="EMBL" id="AMZH03005848">
    <property type="protein sequence ID" value="RRT65333.1"/>
    <property type="molecule type" value="Genomic_DNA"/>
</dbReference>
<feature type="region of interest" description="Disordered" evidence="1">
    <location>
        <begin position="14"/>
        <end position="39"/>
    </location>
</feature>
<reference evidence="2 3" key="1">
    <citation type="journal article" date="2014" name="Agronomy (Basel)">
        <title>A Draft Genome Sequence for Ensete ventricosum, the Drought-Tolerant Tree Against Hunger.</title>
        <authorList>
            <person name="Harrison J."/>
            <person name="Moore K.A."/>
            <person name="Paszkiewicz K."/>
            <person name="Jones T."/>
            <person name="Grant M."/>
            <person name="Ambacheew D."/>
            <person name="Muzemil S."/>
            <person name="Studholme D.J."/>
        </authorList>
    </citation>
    <scope>NUCLEOTIDE SEQUENCE [LARGE SCALE GENOMIC DNA]</scope>
</reference>